<dbReference type="InterPro" id="IPR012308">
    <property type="entry name" value="DNA_ligase_ATP-dep_N"/>
</dbReference>
<dbReference type="OrthoDB" id="206088at2759"/>
<proteinExistence type="inferred from homology"/>
<keyword evidence="2" id="KW-0436">Ligase</keyword>
<dbReference type="Proteomes" id="UP000281553">
    <property type="component" value="Unassembled WGS sequence"/>
</dbReference>
<gene>
    <name evidence="7" type="ORF">DILT_LOCUS18758</name>
</gene>
<comment type="similarity">
    <text evidence="1">Belongs to the ATP-dependent DNA ligase family.</text>
</comment>
<dbReference type="Pfam" id="PF04675">
    <property type="entry name" value="DNA_ligase_A_N"/>
    <property type="match status" value="1"/>
</dbReference>
<dbReference type="GO" id="GO:0006281">
    <property type="term" value="P:DNA repair"/>
    <property type="evidence" value="ECO:0007669"/>
    <property type="project" value="UniProtKB-KW"/>
</dbReference>
<dbReference type="GO" id="GO:1903461">
    <property type="term" value="P:Okazaki fragment processing involved in mitotic DNA replication"/>
    <property type="evidence" value="ECO:0007669"/>
    <property type="project" value="TreeGrafter"/>
</dbReference>
<evidence type="ECO:0000256" key="1">
    <source>
        <dbReference type="ARBA" id="ARBA00007572"/>
    </source>
</evidence>
<dbReference type="GO" id="GO:0003677">
    <property type="term" value="F:DNA binding"/>
    <property type="evidence" value="ECO:0007669"/>
    <property type="project" value="InterPro"/>
</dbReference>
<dbReference type="GO" id="GO:0005739">
    <property type="term" value="C:mitochondrion"/>
    <property type="evidence" value="ECO:0007669"/>
    <property type="project" value="TreeGrafter"/>
</dbReference>
<organism evidence="7 8">
    <name type="scientific">Dibothriocephalus latus</name>
    <name type="common">Fish tapeworm</name>
    <name type="synonym">Diphyllobothrium latum</name>
    <dbReference type="NCBI Taxonomy" id="60516"/>
    <lineage>
        <taxon>Eukaryota</taxon>
        <taxon>Metazoa</taxon>
        <taxon>Spiralia</taxon>
        <taxon>Lophotrochozoa</taxon>
        <taxon>Platyhelminthes</taxon>
        <taxon>Cestoda</taxon>
        <taxon>Eucestoda</taxon>
        <taxon>Diphyllobothriidea</taxon>
        <taxon>Diphyllobothriidae</taxon>
        <taxon>Dibothriocephalus</taxon>
    </lineage>
</organism>
<evidence type="ECO:0000259" key="6">
    <source>
        <dbReference type="Pfam" id="PF04675"/>
    </source>
</evidence>
<evidence type="ECO:0000256" key="3">
    <source>
        <dbReference type="ARBA" id="ARBA00022763"/>
    </source>
</evidence>
<keyword evidence="5" id="KW-0234">DNA repair</keyword>
<dbReference type="SUPFAM" id="SSF117018">
    <property type="entry name" value="ATP-dependent DNA ligase DNA-binding domain"/>
    <property type="match status" value="1"/>
</dbReference>
<dbReference type="PANTHER" id="PTHR45674:SF4">
    <property type="entry name" value="DNA LIGASE 1"/>
    <property type="match status" value="1"/>
</dbReference>
<evidence type="ECO:0000256" key="2">
    <source>
        <dbReference type="ARBA" id="ARBA00022598"/>
    </source>
</evidence>
<keyword evidence="4" id="KW-0233">DNA recombination</keyword>
<evidence type="ECO:0000256" key="5">
    <source>
        <dbReference type="ARBA" id="ARBA00023204"/>
    </source>
</evidence>
<dbReference type="PANTHER" id="PTHR45674">
    <property type="entry name" value="DNA LIGASE 1/3 FAMILY MEMBER"/>
    <property type="match status" value="1"/>
</dbReference>
<dbReference type="EMBL" id="UYRU01103884">
    <property type="protein sequence ID" value="VDN42180.1"/>
    <property type="molecule type" value="Genomic_DNA"/>
</dbReference>
<dbReference type="GO" id="GO:0006310">
    <property type="term" value="P:DNA recombination"/>
    <property type="evidence" value="ECO:0007669"/>
    <property type="project" value="UniProtKB-KW"/>
</dbReference>
<dbReference type="InterPro" id="IPR036599">
    <property type="entry name" value="DNA_ligase_N_sf"/>
</dbReference>
<protein>
    <recommendedName>
        <fullName evidence="6">DNA ligase ATP-dependent N-terminal domain-containing protein</fullName>
    </recommendedName>
</protein>
<evidence type="ECO:0000313" key="7">
    <source>
        <dbReference type="EMBL" id="VDN42180.1"/>
    </source>
</evidence>
<reference evidence="7 8" key="1">
    <citation type="submission" date="2018-11" db="EMBL/GenBank/DDBJ databases">
        <authorList>
            <consortium name="Pathogen Informatics"/>
        </authorList>
    </citation>
    <scope>NUCLEOTIDE SEQUENCE [LARGE SCALE GENOMIC DNA]</scope>
</reference>
<dbReference type="GO" id="GO:0003910">
    <property type="term" value="F:DNA ligase (ATP) activity"/>
    <property type="evidence" value="ECO:0007669"/>
    <property type="project" value="InterPro"/>
</dbReference>
<keyword evidence="8" id="KW-1185">Reference proteome</keyword>
<name>A0A3P7NNJ4_DIBLA</name>
<keyword evidence="3" id="KW-0227">DNA damage</keyword>
<accession>A0A3P7NNJ4</accession>
<evidence type="ECO:0000256" key="4">
    <source>
        <dbReference type="ARBA" id="ARBA00023172"/>
    </source>
</evidence>
<dbReference type="Gene3D" id="1.10.3260.10">
    <property type="entry name" value="DNA ligase, ATP-dependent, N-terminal domain"/>
    <property type="match status" value="1"/>
</dbReference>
<feature type="domain" description="DNA ligase ATP-dependent N-terminal" evidence="6">
    <location>
        <begin position="2"/>
        <end position="53"/>
    </location>
</feature>
<sequence>MFKPKPLTILQVFGKLTEIANMSGNSCEAEYLIRSLQGKLRIGLAEQSVLAALGQTAATSPFHSIRSVLSSAVGALPPDLLDASKSCSPDAWKARLDTVVERVKQAYCQCPNYERVVESLLEDGPDTVHLRCCITLGIPLKPMLAHPTHGFHEVLKRFDQSTFTCE</sequence>
<evidence type="ECO:0000313" key="8">
    <source>
        <dbReference type="Proteomes" id="UP000281553"/>
    </source>
</evidence>
<dbReference type="GO" id="GO:0005634">
    <property type="term" value="C:nucleus"/>
    <property type="evidence" value="ECO:0007669"/>
    <property type="project" value="TreeGrafter"/>
</dbReference>
<dbReference type="AlphaFoldDB" id="A0A3P7NNJ4"/>
<dbReference type="InterPro" id="IPR050191">
    <property type="entry name" value="ATP-dep_DNA_ligase"/>
</dbReference>